<dbReference type="GO" id="GO:0008033">
    <property type="term" value="P:tRNA processing"/>
    <property type="evidence" value="ECO:0007669"/>
    <property type="project" value="UniProtKB-KW"/>
</dbReference>
<evidence type="ECO:0000256" key="10">
    <source>
        <dbReference type="ARBA" id="ARBA00042508"/>
    </source>
</evidence>
<comment type="catalytic activity">
    <reaction evidence="11">
        <text>a uridine in tRNA + S-adenosyl-L-methionine = a 3-[(3S)-3-amino-3-carboxypropyl]uridine in tRNA + S-methyl-5'-thioadenosine + H(+)</text>
        <dbReference type="Rhea" id="RHEA:62432"/>
        <dbReference type="Rhea" id="RHEA-COMP:13339"/>
        <dbReference type="Rhea" id="RHEA-COMP:16092"/>
        <dbReference type="ChEBI" id="CHEBI:15378"/>
        <dbReference type="ChEBI" id="CHEBI:17509"/>
        <dbReference type="ChEBI" id="CHEBI:59789"/>
        <dbReference type="ChEBI" id="CHEBI:65315"/>
        <dbReference type="ChEBI" id="CHEBI:82930"/>
        <dbReference type="EC" id="2.5.1.25"/>
    </reaction>
</comment>
<evidence type="ECO:0000256" key="8">
    <source>
        <dbReference type="ARBA" id="ARBA00038290"/>
    </source>
</evidence>
<feature type="domain" description="DTW" evidence="13">
    <location>
        <begin position="50"/>
        <end position="262"/>
    </location>
</feature>
<accession>S9W6R9</accession>
<protein>
    <recommendedName>
        <fullName evidence="9">tRNA-uridine aminocarboxypropyltransferase 1</fullName>
        <ecNumber evidence="2">2.5.1.25</ecNumber>
    </recommendedName>
    <alternativeName>
        <fullName evidence="10">DTW domain-containing protein 1</fullName>
    </alternativeName>
</protein>
<dbReference type="Proteomes" id="UP000015354">
    <property type="component" value="Unassembled WGS sequence"/>
</dbReference>
<dbReference type="SMART" id="SM01144">
    <property type="entry name" value="DTW"/>
    <property type="match status" value="1"/>
</dbReference>
<dbReference type="InterPro" id="IPR051521">
    <property type="entry name" value="tRNA_Mod/Golgi_Maint"/>
</dbReference>
<evidence type="ECO:0000256" key="11">
    <source>
        <dbReference type="ARBA" id="ARBA00048718"/>
    </source>
</evidence>
<comment type="similarity">
    <text evidence="8">Belongs to the TDD superfamily. DTWD1 family.</text>
</comment>
<evidence type="ECO:0000256" key="6">
    <source>
        <dbReference type="ARBA" id="ARBA00023242"/>
    </source>
</evidence>
<dbReference type="InterPro" id="IPR005636">
    <property type="entry name" value="DTW"/>
</dbReference>
<evidence type="ECO:0000256" key="2">
    <source>
        <dbReference type="ARBA" id="ARBA00012386"/>
    </source>
</evidence>
<feature type="region of interest" description="Disordered" evidence="12">
    <location>
        <begin position="211"/>
        <end position="233"/>
    </location>
</feature>
<keyword evidence="4" id="KW-0949">S-adenosyl-L-methionine</keyword>
<keyword evidence="15" id="KW-1185">Reference proteome</keyword>
<evidence type="ECO:0000256" key="12">
    <source>
        <dbReference type="SAM" id="MobiDB-lite"/>
    </source>
</evidence>
<evidence type="ECO:0000256" key="9">
    <source>
        <dbReference type="ARBA" id="ARBA00039242"/>
    </source>
</evidence>
<evidence type="ECO:0000313" key="14">
    <source>
        <dbReference type="EMBL" id="EPY31600.1"/>
    </source>
</evidence>
<dbReference type="GO" id="GO:0005634">
    <property type="term" value="C:nucleus"/>
    <property type="evidence" value="ECO:0007669"/>
    <property type="project" value="UniProtKB-SubCell"/>
</dbReference>
<sequence length="312" mass="35755">MKRGRGYVQSSEERLAHVQRFIARLHFSLPLTTLRAQQERRPCPRCHKRRLYYCYDCLEVTHPECHPPPLALPLDVNVILHPNELRGKSTSLAASTISPDLHIHTYPSVPEHLTPADTLVLYPGPDSVGMDEVADLASYKHAVFIDSTWQQSKSIARDERVRGFKQVRIKTQTSLFWRFQNNDPSYLATVEAIYYFLREYIVQVNKKKEAAQPASEEKATAPPSTEAEEEEEADVQRYYHGEVDDLLFYYINQYIGVQERYGTKGKMDSYTDRHFEGYILKDASWEHLVQGGDTAKAVEGETATAAQKSKTE</sequence>
<evidence type="ECO:0000256" key="1">
    <source>
        <dbReference type="ARBA" id="ARBA00004123"/>
    </source>
</evidence>
<comment type="function">
    <text evidence="7">Catalyzes the formation of 3-(3-amino-3-carboxypropyl)uridine (acp3U) at position 20 in the D-loop of several cytoplasmic tRNAs (acp3U(20)).</text>
</comment>
<dbReference type="Pfam" id="PF03942">
    <property type="entry name" value="DTW"/>
    <property type="match status" value="1"/>
</dbReference>
<dbReference type="AlphaFoldDB" id="S9W6R9"/>
<dbReference type="EMBL" id="ATMH01003374">
    <property type="protein sequence ID" value="EPY31600.1"/>
    <property type="molecule type" value="Genomic_DNA"/>
</dbReference>
<evidence type="ECO:0000256" key="4">
    <source>
        <dbReference type="ARBA" id="ARBA00022691"/>
    </source>
</evidence>
<organism evidence="14 15">
    <name type="scientific">Strigomonas culicis</name>
    <dbReference type="NCBI Taxonomy" id="28005"/>
    <lineage>
        <taxon>Eukaryota</taxon>
        <taxon>Discoba</taxon>
        <taxon>Euglenozoa</taxon>
        <taxon>Kinetoplastea</taxon>
        <taxon>Metakinetoplastina</taxon>
        <taxon>Trypanosomatida</taxon>
        <taxon>Trypanosomatidae</taxon>
        <taxon>Strigomonadinae</taxon>
        <taxon>Strigomonas</taxon>
    </lineage>
</organism>
<dbReference type="OrthoDB" id="3173at2759"/>
<comment type="caution">
    <text evidence="14">The sequence shown here is derived from an EMBL/GenBank/DDBJ whole genome shotgun (WGS) entry which is preliminary data.</text>
</comment>
<keyword evidence="5" id="KW-0819">tRNA processing</keyword>
<keyword evidence="3" id="KW-0808">Transferase</keyword>
<evidence type="ECO:0000256" key="5">
    <source>
        <dbReference type="ARBA" id="ARBA00022694"/>
    </source>
</evidence>
<reference evidence="14 15" key="1">
    <citation type="journal article" date="2013" name="PLoS ONE">
        <title>Predicting the Proteins of Angomonas deanei, Strigomonas culicis and Their Respective Endosymbionts Reveals New Aspects of the Trypanosomatidae Family.</title>
        <authorList>
            <person name="Motta M.C."/>
            <person name="Martins A.C."/>
            <person name="de Souza S.S."/>
            <person name="Catta-Preta C.M."/>
            <person name="Silva R."/>
            <person name="Klein C.C."/>
            <person name="de Almeida L.G."/>
            <person name="de Lima Cunha O."/>
            <person name="Ciapina L.P."/>
            <person name="Brocchi M."/>
            <person name="Colabardini A.C."/>
            <person name="de Araujo Lima B."/>
            <person name="Machado C.R."/>
            <person name="de Almeida Soares C.M."/>
            <person name="Probst C.M."/>
            <person name="de Menezes C.B."/>
            <person name="Thompson C.E."/>
            <person name="Bartholomeu D.C."/>
            <person name="Gradia D.F."/>
            <person name="Pavoni D.P."/>
            <person name="Grisard E.C."/>
            <person name="Fantinatti-Garboggini F."/>
            <person name="Marchini F.K."/>
            <person name="Rodrigues-Luiz G.F."/>
            <person name="Wagner G."/>
            <person name="Goldman G.H."/>
            <person name="Fietto J.L."/>
            <person name="Elias M.C."/>
            <person name="Goldman M.H."/>
            <person name="Sagot M.F."/>
            <person name="Pereira M."/>
            <person name="Stoco P.H."/>
            <person name="de Mendonca-Neto R.P."/>
            <person name="Teixeira S.M."/>
            <person name="Maciel T.E."/>
            <person name="de Oliveira Mendes T.A."/>
            <person name="Urmenyi T.P."/>
            <person name="de Souza W."/>
            <person name="Schenkman S."/>
            <person name="de Vasconcelos A.T."/>
        </authorList>
    </citation>
    <scope>NUCLEOTIDE SEQUENCE [LARGE SCALE GENOMIC DNA]</scope>
</reference>
<evidence type="ECO:0000259" key="13">
    <source>
        <dbReference type="SMART" id="SM01144"/>
    </source>
</evidence>
<evidence type="ECO:0000313" key="15">
    <source>
        <dbReference type="Proteomes" id="UP000015354"/>
    </source>
</evidence>
<dbReference type="GO" id="GO:0016432">
    <property type="term" value="F:tRNA-uridine aminocarboxypropyltransferase activity"/>
    <property type="evidence" value="ECO:0007669"/>
    <property type="project" value="UniProtKB-EC"/>
</dbReference>
<dbReference type="EC" id="2.5.1.25" evidence="2"/>
<dbReference type="PANTHER" id="PTHR15627">
    <property type="entry name" value="NATURAL KILLER CELL-SPECIFIC ANTIGEN KLIP1"/>
    <property type="match status" value="1"/>
</dbReference>
<evidence type="ECO:0000256" key="7">
    <source>
        <dbReference type="ARBA" id="ARBA00037050"/>
    </source>
</evidence>
<comment type="subcellular location">
    <subcellularLocation>
        <location evidence="1">Nucleus</location>
    </subcellularLocation>
</comment>
<proteinExistence type="inferred from homology"/>
<evidence type="ECO:0000256" key="3">
    <source>
        <dbReference type="ARBA" id="ARBA00022679"/>
    </source>
</evidence>
<keyword evidence="6" id="KW-0539">Nucleus</keyword>
<gene>
    <name evidence="14" type="ORF">STCU_03374</name>
</gene>
<dbReference type="PANTHER" id="PTHR15627:SF8">
    <property type="entry name" value="TRNA-URIDINE AMINOCARBOXYPROPYLTRANSFERASE 1"/>
    <property type="match status" value="1"/>
</dbReference>
<name>S9W6R9_9TRYP</name>